<dbReference type="Pfam" id="PF16827">
    <property type="entry name" value="zf-HC3"/>
    <property type="match status" value="1"/>
</dbReference>
<protein>
    <submittedName>
        <fullName evidence="2">Zinc finger protein</fullName>
    </submittedName>
</protein>
<gene>
    <name evidence="2" type="ORF">AB8O55_29490</name>
</gene>
<evidence type="ECO:0000313" key="3">
    <source>
        <dbReference type="Proteomes" id="UP001564626"/>
    </source>
</evidence>
<organism evidence="2 3">
    <name type="scientific">Saccharopolyspora cebuensis</name>
    <dbReference type="NCBI Taxonomy" id="418759"/>
    <lineage>
        <taxon>Bacteria</taxon>
        <taxon>Bacillati</taxon>
        <taxon>Actinomycetota</taxon>
        <taxon>Actinomycetes</taxon>
        <taxon>Pseudonocardiales</taxon>
        <taxon>Pseudonocardiaceae</taxon>
        <taxon>Saccharopolyspora</taxon>
    </lineage>
</organism>
<dbReference type="InterPro" id="IPR031795">
    <property type="entry name" value="Zf-HC3"/>
</dbReference>
<name>A0ABV4CR40_9PSEU</name>
<dbReference type="EMBL" id="JBGEHV010000105">
    <property type="protein sequence ID" value="MEY8043560.1"/>
    <property type="molecule type" value="Genomic_DNA"/>
</dbReference>
<keyword evidence="3" id="KW-1185">Reference proteome</keyword>
<dbReference type="Proteomes" id="UP001564626">
    <property type="component" value="Unassembled WGS sequence"/>
</dbReference>
<evidence type="ECO:0000313" key="2">
    <source>
        <dbReference type="EMBL" id="MEY8043560.1"/>
    </source>
</evidence>
<proteinExistence type="predicted"/>
<accession>A0ABV4CR40</accession>
<dbReference type="Gene3D" id="2.30.30.990">
    <property type="entry name" value="Malonyl-[acyl-carrier protein] O-methyltransferase, zinc-finger motif"/>
    <property type="match status" value="1"/>
</dbReference>
<evidence type="ECO:0000256" key="1">
    <source>
        <dbReference type="SAM" id="MobiDB-lite"/>
    </source>
</evidence>
<feature type="region of interest" description="Disordered" evidence="1">
    <location>
        <begin position="63"/>
        <end position="82"/>
    </location>
</feature>
<reference evidence="2 3" key="1">
    <citation type="submission" date="2024-08" db="EMBL/GenBank/DDBJ databases">
        <title>Genome mining of Saccharopolyspora cebuensis PGLac3 from Nigerian medicinal plant.</title>
        <authorList>
            <person name="Ezeobiora C.E."/>
            <person name="Igbokwe N.H."/>
            <person name="Amin D.H."/>
            <person name="Mendie U.E."/>
        </authorList>
    </citation>
    <scope>NUCLEOTIDE SEQUENCE [LARGE SCALE GENOMIC DNA]</scope>
    <source>
        <strain evidence="2 3">PGLac3</strain>
    </source>
</reference>
<sequence length="82" mass="9056">MHPFHWVPADGERHATTAGRPLGGYPDGTVLETLCGRELRAVSGELAWLWFTCPDCDHEAHRMAGAPLPRRHRSRVAPSSTV</sequence>
<comment type="caution">
    <text evidence="2">The sequence shown here is derived from an EMBL/GenBank/DDBJ whole genome shotgun (WGS) entry which is preliminary data.</text>
</comment>
<feature type="region of interest" description="Disordered" evidence="1">
    <location>
        <begin position="1"/>
        <end position="23"/>
    </location>
</feature>